<name>A0ABR3JSB8_9AGAR</name>
<keyword evidence="4" id="KW-1185">Reference proteome</keyword>
<evidence type="ECO:0000313" key="3">
    <source>
        <dbReference type="EMBL" id="KAL0958681.1"/>
    </source>
</evidence>
<dbReference type="Pfam" id="PF03171">
    <property type="entry name" value="2OG-FeII_Oxy"/>
    <property type="match status" value="1"/>
</dbReference>
<dbReference type="SUPFAM" id="SSF51197">
    <property type="entry name" value="Clavaminate synthase-like"/>
    <property type="match status" value="1"/>
</dbReference>
<sequence length="112" mass="12888">MLDQMTSGRFKSAPHRVIPPPQGKPRISFPFFFDFSWDAKMDYLPLDHLPTLTEDETRVAKKRWEGTTFTGVSGVWAQYLAKKVKKVFPDLDLPDFEHNSKPSTRFTVAVDV</sequence>
<dbReference type="EMBL" id="JASNQZ010000003">
    <property type="protein sequence ID" value="KAL0958681.1"/>
    <property type="molecule type" value="Genomic_DNA"/>
</dbReference>
<proteinExistence type="predicted"/>
<protein>
    <recommendedName>
        <fullName evidence="2">Isopenicillin N synthase-like Fe(2+) 2OG dioxygenase domain-containing protein</fullName>
    </recommendedName>
</protein>
<dbReference type="InterPro" id="IPR044861">
    <property type="entry name" value="IPNS-like_FE2OG_OXY"/>
</dbReference>
<feature type="region of interest" description="Disordered" evidence="1">
    <location>
        <begin position="1"/>
        <end position="22"/>
    </location>
</feature>
<accession>A0ABR3JSB8</accession>
<comment type="caution">
    <text evidence="3">The sequence shown here is derived from an EMBL/GenBank/DDBJ whole genome shotgun (WGS) entry which is preliminary data.</text>
</comment>
<evidence type="ECO:0000259" key="2">
    <source>
        <dbReference type="Pfam" id="PF03171"/>
    </source>
</evidence>
<dbReference type="InterPro" id="IPR027443">
    <property type="entry name" value="IPNS-like_sf"/>
</dbReference>
<reference evidence="4" key="1">
    <citation type="submission" date="2024-06" db="EMBL/GenBank/DDBJ databases">
        <title>Multi-omics analyses provide insights into the biosynthesis of the anticancer antibiotic pleurotin in Hohenbuehelia grisea.</title>
        <authorList>
            <person name="Weaver J.A."/>
            <person name="Alberti F."/>
        </authorList>
    </citation>
    <scope>NUCLEOTIDE SEQUENCE [LARGE SCALE GENOMIC DNA]</scope>
    <source>
        <strain evidence="4">T-177</strain>
    </source>
</reference>
<organism evidence="3 4">
    <name type="scientific">Hohenbuehelia grisea</name>
    <dbReference type="NCBI Taxonomy" id="104357"/>
    <lineage>
        <taxon>Eukaryota</taxon>
        <taxon>Fungi</taxon>
        <taxon>Dikarya</taxon>
        <taxon>Basidiomycota</taxon>
        <taxon>Agaricomycotina</taxon>
        <taxon>Agaricomycetes</taxon>
        <taxon>Agaricomycetidae</taxon>
        <taxon>Agaricales</taxon>
        <taxon>Pleurotineae</taxon>
        <taxon>Pleurotaceae</taxon>
        <taxon>Hohenbuehelia</taxon>
    </lineage>
</organism>
<feature type="domain" description="Isopenicillin N synthase-like Fe(2+) 2OG dioxygenase" evidence="2">
    <location>
        <begin position="3"/>
        <end position="33"/>
    </location>
</feature>
<evidence type="ECO:0000256" key="1">
    <source>
        <dbReference type="SAM" id="MobiDB-lite"/>
    </source>
</evidence>
<evidence type="ECO:0000313" key="4">
    <source>
        <dbReference type="Proteomes" id="UP001556367"/>
    </source>
</evidence>
<gene>
    <name evidence="3" type="ORF">HGRIS_014013</name>
</gene>
<dbReference type="Gene3D" id="2.60.120.330">
    <property type="entry name" value="B-lactam Antibiotic, Isopenicillin N Synthase, Chain"/>
    <property type="match status" value="1"/>
</dbReference>
<dbReference type="Proteomes" id="UP001556367">
    <property type="component" value="Unassembled WGS sequence"/>
</dbReference>